<keyword evidence="1" id="KW-0812">Transmembrane</keyword>
<proteinExistence type="predicted"/>
<dbReference type="Proteomes" id="UP000252585">
    <property type="component" value="Unassembled WGS sequence"/>
</dbReference>
<evidence type="ECO:0008006" key="4">
    <source>
        <dbReference type="Google" id="ProtNLM"/>
    </source>
</evidence>
<comment type="caution">
    <text evidence="2">The sequence shown here is derived from an EMBL/GenBank/DDBJ whole genome shotgun (WGS) entry which is preliminary data.</text>
</comment>
<keyword evidence="1" id="KW-1133">Transmembrane helix</keyword>
<dbReference type="RefSeq" id="WP_114351975.1">
    <property type="nucleotide sequence ID" value="NZ_QPJJ01000003.1"/>
</dbReference>
<feature type="transmembrane region" description="Helical" evidence="1">
    <location>
        <begin position="6"/>
        <end position="39"/>
    </location>
</feature>
<evidence type="ECO:0000313" key="2">
    <source>
        <dbReference type="EMBL" id="RCW74867.1"/>
    </source>
</evidence>
<reference evidence="2 3" key="1">
    <citation type="submission" date="2018-07" db="EMBL/GenBank/DDBJ databases">
        <title>Genomic Encyclopedia of Type Strains, Phase IV (KMG-IV): sequencing the most valuable type-strain genomes for metagenomic binning, comparative biology and taxonomic classification.</title>
        <authorList>
            <person name="Goeker M."/>
        </authorList>
    </citation>
    <scope>NUCLEOTIDE SEQUENCE [LARGE SCALE GENOMIC DNA]</scope>
    <source>
        <strain evidence="2 3">DSM 27696</strain>
    </source>
</reference>
<dbReference type="AlphaFoldDB" id="A0A368Y7S2"/>
<accession>A0A368Y7S2</accession>
<dbReference type="Pfam" id="PF18919">
    <property type="entry name" value="DUF5670"/>
    <property type="match status" value="1"/>
</dbReference>
<dbReference type="NCBIfam" id="NF033488">
    <property type="entry name" value="lmo0937_fam_TM"/>
    <property type="match status" value="1"/>
</dbReference>
<dbReference type="InterPro" id="IPR043727">
    <property type="entry name" value="Lmo0937-like"/>
</dbReference>
<gene>
    <name evidence="2" type="ORF">DFR57_103163</name>
</gene>
<keyword evidence="1" id="KW-0472">Membrane</keyword>
<name>A0A368Y7S2_9BACI</name>
<organism evidence="2 3">
    <name type="scientific">Saliterribacillus persicus</name>
    <dbReference type="NCBI Taxonomy" id="930114"/>
    <lineage>
        <taxon>Bacteria</taxon>
        <taxon>Bacillati</taxon>
        <taxon>Bacillota</taxon>
        <taxon>Bacilli</taxon>
        <taxon>Bacillales</taxon>
        <taxon>Bacillaceae</taxon>
        <taxon>Saliterribacillus</taxon>
    </lineage>
</organism>
<evidence type="ECO:0000313" key="3">
    <source>
        <dbReference type="Proteomes" id="UP000252585"/>
    </source>
</evidence>
<evidence type="ECO:0000256" key="1">
    <source>
        <dbReference type="SAM" id="Phobius"/>
    </source>
</evidence>
<keyword evidence="3" id="KW-1185">Reference proteome</keyword>
<sequence length="44" mass="5032">MIWTIIGIILLIWLLGFLFEIAGGLIHILLVIALIVFIVKMIRK</sequence>
<protein>
    <recommendedName>
        <fullName evidence="4">Lmo0937 family membrane protein</fullName>
    </recommendedName>
</protein>
<dbReference type="EMBL" id="QPJJ01000003">
    <property type="protein sequence ID" value="RCW74867.1"/>
    <property type="molecule type" value="Genomic_DNA"/>
</dbReference>